<gene>
    <name evidence="1" type="ORF">FYJ73_08795</name>
</gene>
<comment type="caution">
    <text evidence="1">The sequence shown here is derived from an EMBL/GenBank/DDBJ whole genome shotgun (WGS) entry which is preliminary data.</text>
</comment>
<proteinExistence type="predicted"/>
<dbReference type="EMBL" id="VUNG01000020">
    <property type="protein sequence ID" value="MST84761.1"/>
    <property type="molecule type" value="Genomic_DNA"/>
</dbReference>
<evidence type="ECO:0000313" key="2">
    <source>
        <dbReference type="Proteomes" id="UP000438914"/>
    </source>
</evidence>
<accession>A0A7K0KFQ8</accession>
<evidence type="ECO:0000313" key="1">
    <source>
        <dbReference type="EMBL" id="MST84761.1"/>
    </source>
</evidence>
<sequence>MLQLCPNNKGLAGVTTYVLELAIDINKKININKSEGYEKYEVTDADINKVVDGPVICADDYDEFIHSAIDFKKEELNELLIDRVLISFDSYISVYENAKKTNIVGKDLEYLNRMKIYKSKTIDLLEAPENVYWLCVDVNKRFEDGEQISTDSAWIFSQKEITNISLIIIN</sequence>
<dbReference type="RefSeq" id="WP_154534336.1">
    <property type="nucleotide sequence ID" value="NZ_VUNG01000020.1"/>
</dbReference>
<name>A0A7K0KFQ8_9BACT</name>
<organism evidence="1 2">
    <name type="scientific">Hallella mizrahii</name>
    <dbReference type="NCBI Taxonomy" id="2606637"/>
    <lineage>
        <taxon>Bacteria</taxon>
        <taxon>Pseudomonadati</taxon>
        <taxon>Bacteroidota</taxon>
        <taxon>Bacteroidia</taxon>
        <taxon>Bacteroidales</taxon>
        <taxon>Prevotellaceae</taxon>
        <taxon>Hallella</taxon>
    </lineage>
</organism>
<dbReference type="AlphaFoldDB" id="A0A7K0KFQ8"/>
<protein>
    <submittedName>
        <fullName evidence="1">Uncharacterized protein</fullName>
    </submittedName>
</protein>
<keyword evidence="2" id="KW-1185">Reference proteome</keyword>
<reference evidence="1 2" key="1">
    <citation type="submission" date="2019-08" db="EMBL/GenBank/DDBJ databases">
        <title>In-depth cultivation of the pig gut microbiome towards novel bacterial diversity and tailored functional studies.</title>
        <authorList>
            <person name="Wylensek D."/>
            <person name="Hitch T.C.A."/>
            <person name="Clavel T."/>
        </authorList>
    </citation>
    <scope>NUCLEOTIDE SEQUENCE [LARGE SCALE GENOMIC DNA]</scope>
    <source>
        <strain evidence="1 2">LKV-178-WT-2A</strain>
    </source>
</reference>
<dbReference type="Proteomes" id="UP000438914">
    <property type="component" value="Unassembled WGS sequence"/>
</dbReference>